<name>A0A0B7HJS5_9FLAO</name>
<evidence type="ECO:0000313" key="2">
    <source>
        <dbReference type="Proteomes" id="UP000038055"/>
    </source>
</evidence>
<dbReference type="Proteomes" id="UP000038055">
    <property type="component" value="Unassembled WGS sequence"/>
</dbReference>
<proteinExistence type="predicted"/>
<dbReference type="EMBL" id="CDOD01000039">
    <property type="protein sequence ID" value="CEN38147.1"/>
    <property type="molecule type" value="Genomic_DNA"/>
</dbReference>
<organism evidence="1 2">
    <name type="scientific">Capnocytophaga cynodegmi</name>
    <dbReference type="NCBI Taxonomy" id="28189"/>
    <lineage>
        <taxon>Bacteria</taxon>
        <taxon>Pseudomonadati</taxon>
        <taxon>Bacteroidota</taxon>
        <taxon>Flavobacteriia</taxon>
        <taxon>Flavobacteriales</taxon>
        <taxon>Flavobacteriaceae</taxon>
        <taxon>Capnocytophaga</taxon>
    </lineage>
</organism>
<reference evidence="2" key="1">
    <citation type="submission" date="2015-01" db="EMBL/GenBank/DDBJ databases">
        <authorList>
            <person name="MANFREDI Pablo"/>
        </authorList>
    </citation>
    <scope>NUCLEOTIDE SEQUENCE [LARGE SCALE GENOMIC DNA]</scope>
    <source>
        <strain evidence="2">Ccyn2B</strain>
    </source>
</reference>
<dbReference type="AlphaFoldDB" id="A0A0B7HJS5"/>
<keyword evidence="2" id="KW-1185">Reference proteome</keyword>
<gene>
    <name evidence="1" type="ORF">CCYN2B_440002</name>
</gene>
<sequence length="61" mass="7184">MVFKKISTPVFNRGCIFLKNLVAAKHGPFRLSKRQPHIPALYTNKKNVENDKNERTTYYLF</sequence>
<accession>A0A0B7HJS5</accession>
<protein>
    <submittedName>
        <fullName evidence="1">Uncharacterized protein</fullName>
    </submittedName>
</protein>
<evidence type="ECO:0000313" key="1">
    <source>
        <dbReference type="EMBL" id="CEN38147.1"/>
    </source>
</evidence>